<reference evidence="2" key="1">
    <citation type="submission" date="2021-05" db="EMBL/GenBank/DDBJ databases">
        <authorList>
            <person name="Alioto T."/>
            <person name="Alioto T."/>
            <person name="Gomez Garrido J."/>
        </authorList>
    </citation>
    <scope>NUCLEOTIDE SEQUENCE</scope>
</reference>
<dbReference type="AlphaFoldDB" id="A0A8D9BEJ1"/>
<feature type="chain" id="PRO_5036262840" evidence="1">
    <location>
        <begin position="24"/>
        <end position="135"/>
    </location>
</feature>
<evidence type="ECO:0000256" key="1">
    <source>
        <dbReference type="SAM" id="SignalP"/>
    </source>
</evidence>
<feature type="signal peptide" evidence="1">
    <location>
        <begin position="1"/>
        <end position="23"/>
    </location>
</feature>
<organism evidence="2">
    <name type="scientific">Cacopsylla melanoneura</name>
    <dbReference type="NCBI Taxonomy" id="428564"/>
    <lineage>
        <taxon>Eukaryota</taxon>
        <taxon>Metazoa</taxon>
        <taxon>Ecdysozoa</taxon>
        <taxon>Arthropoda</taxon>
        <taxon>Hexapoda</taxon>
        <taxon>Insecta</taxon>
        <taxon>Pterygota</taxon>
        <taxon>Neoptera</taxon>
        <taxon>Paraneoptera</taxon>
        <taxon>Hemiptera</taxon>
        <taxon>Sternorrhyncha</taxon>
        <taxon>Psylloidea</taxon>
        <taxon>Psyllidae</taxon>
        <taxon>Psyllinae</taxon>
        <taxon>Cacopsylla</taxon>
    </lineage>
</organism>
<name>A0A8D9BEJ1_9HEMI</name>
<proteinExistence type="predicted"/>
<accession>A0A8D9BEJ1</accession>
<dbReference type="EMBL" id="HBUF01334198">
    <property type="protein sequence ID" value="CAG6697583.1"/>
    <property type="molecule type" value="Transcribed_RNA"/>
</dbReference>
<dbReference type="EMBL" id="HBUF01633913">
    <property type="protein sequence ID" value="CAG6783698.1"/>
    <property type="molecule type" value="Transcribed_RNA"/>
</dbReference>
<dbReference type="EMBL" id="HBUF01633912">
    <property type="protein sequence ID" value="CAG6783697.1"/>
    <property type="molecule type" value="Transcribed_RNA"/>
</dbReference>
<keyword evidence="1" id="KW-0732">Signal</keyword>
<sequence>MVKTHTITLCLVILASMYSGSQAAYDFIDTGNQTVPNEVGPVCDKLVDSRCNTEKMKLIIGGDGNTVVGVASCQKNDKANDELFRYKSYLNFTVENVCKISVKTGTNFPPGIDNVCNMFSPKENKTTVVLKCLAT</sequence>
<dbReference type="EMBL" id="HBUF01164957">
    <property type="protein sequence ID" value="CAG6650972.1"/>
    <property type="molecule type" value="Transcribed_RNA"/>
</dbReference>
<evidence type="ECO:0000313" key="2">
    <source>
        <dbReference type="EMBL" id="CAG6783698.1"/>
    </source>
</evidence>
<protein>
    <submittedName>
        <fullName evidence="2">Uncharacterized protein</fullName>
    </submittedName>
</protein>